<keyword evidence="5" id="KW-1185">Reference proteome</keyword>
<reference evidence="4 5" key="1">
    <citation type="submission" date="2019-08" db="EMBL/GenBank/DDBJ databases">
        <title>In-depth cultivation of the pig gut microbiome towards novel bacterial diversity and tailored functional studies.</title>
        <authorList>
            <person name="Wylensek D."/>
            <person name="Hitch T.C.A."/>
            <person name="Clavel T."/>
        </authorList>
    </citation>
    <scope>NUCLEOTIDE SEQUENCE [LARGE SCALE GENOMIC DNA]</scope>
    <source>
        <strain evidence="4 5">WCA-389-WT-23B</strain>
    </source>
</reference>
<dbReference type="AlphaFoldDB" id="A0A6N7WIB8"/>
<dbReference type="Proteomes" id="UP000436047">
    <property type="component" value="Unassembled WGS sequence"/>
</dbReference>
<protein>
    <submittedName>
        <fullName evidence="4">ROK family protein</fullName>
    </submittedName>
</protein>
<evidence type="ECO:0000256" key="1">
    <source>
        <dbReference type="ARBA" id="ARBA00002486"/>
    </source>
</evidence>
<accession>A0A6N7WIB8</accession>
<dbReference type="CDD" id="cd23763">
    <property type="entry name" value="ASKHA_ATPase_ROK"/>
    <property type="match status" value="1"/>
</dbReference>
<dbReference type="Pfam" id="PF00480">
    <property type="entry name" value="ROK"/>
    <property type="match status" value="1"/>
</dbReference>
<dbReference type="Gene3D" id="3.30.420.40">
    <property type="match status" value="2"/>
</dbReference>
<dbReference type="SUPFAM" id="SSF53067">
    <property type="entry name" value="Actin-like ATPase domain"/>
    <property type="match status" value="1"/>
</dbReference>
<dbReference type="InterPro" id="IPR043129">
    <property type="entry name" value="ATPase_NBD"/>
</dbReference>
<dbReference type="InterPro" id="IPR036388">
    <property type="entry name" value="WH-like_DNA-bd_sf"/>
</dbReference>
<sequence>MASTLTVKDMNQEIVRDCMKGLGPVSKSGLSRKTGLSFPTISKTVDLLCETGEVEEAGTEKSGGGRCAALYRLNPVFSLYLLLTVENDTIHWSLKDLEGNSLKEETSEEKFPILTAMEAKVESIRTQFPCLKGIVIGAAGMVSGGKVVLTAGGSELTGVNLQEHFSRKFGIPVRAVNDMNAVAAGRWSLAGRSDGCCVCIYLGKNGMGAGIVINGKVWQGASDFAGELGFLPDMPGKLRPADKNFAPSRMLEIYCKIIQIYASVLNPERVVLYRNPFLDGALEELYRECEKVIPEHSMPLLEISDSYETDYEQGLMVIANMLKERDIYSL</sequence>
<name>A0A6N7WIB8_9FIRM</name>
<keyword evidence="3" id="KW-0859">Xylose metabolism</keyword>
<dbReference type="PANTHER" id="PTHR18964:SF149">
    <property type="entry name" value="BIFUNCTIONAL UDP-N-ACETYLGLUCOSAMINE 2-EPIMERASE_N-ACETYLMANNOSAMINE KINASE"/>
    <property type="match status" value="1"/>
</dbReference>
<dbReference type="InterPro" id="IPR036390">
    <property type="entry name" value="WH_DNA-bd_sf"/>
</dbReference>
<dbReference type="SUPFAM" id="SSF46785">
    <property type="entry name" value="Winged helix' DNA-binding domain"/>
    <property type="match status" value="1"/>
</dbReference>
<dbReference type="EMBL" id="VUMI01000022">
    <property type="protein sequence ID" value="MSS89444.1"/>
    <property type="molecule type" value="Genomic_DNA"/>
</dbReference>
<keyword evidence="3" id="KW-0119">Carbohydrate metabolism</keyword>
<evidence type="ECO:0000313" key="4">
    <source>
        <dbReference type="EMBL" id="MSS89444.1"/>
    </source>
</evidence>
<evidence type="ECO:0000313" key="5">
    <source>
        <dbReference type="Proteomes" id="UP000436047"/>
    </source>
</evidence>
<dbReference type="GeneID" id="86054248"/>
<comment type="function">
    <text evidence="1">Transcriptional repressor of xylose-utilizing enzymes.</text>
</comment>
<proteinExistence type="inferred from homology"/>
<dbReference type="PANTHER" id="PTHR18964">
    <property type="entry name" value="ROK (REPRESSOR, ORF, KINASE) FAMILY"/>
    <property type="match status" value="1"/>
</dbReference>
<comment type="caution">
    <text evidence="4">The sequence shown here is derived from an EMBL/GenBank/DDBJ whole genome shotgun (WGS) entry which is preliminary data.</text>
</comment>
<organism evidence="4 5">
    <name type="scientific">Eisenbergiella porci</name>
    <dbReference type="NCBI Taxonomy" id="2652274"/>
    <lineage>
        <taxon>Bacteria</taxon>
        <taxon>Bacillati</taxon>
        <taxon>Bacillota</taxon>
        <taxon>Clostridia</taxon>
        <taxon>Lachnospirales</taxon>
        <taxon>Lachnospiraceae</taxon>
        <taxon>Eisenbergiella</taxon>
    </lineage>
</organism>
<evidence type="ECO:0000256" key="3">
    <source>
        <dbReference type="ARBA" id="ARBA00022629"/>
    </source>
</evidence>
<dbReference type="Gene3D" id="1.10.10.10">
    <property type="entry name" value="Winged helix-like DNA-binding domain superfamily/Winged helix DNA-binding domain"/>
    <property type="match status" value="1"/>
</dbReference>
<dbReference type="GO" id="GO:0042732">
    <property type="term" value="P:D-xylose metabolic process"/>
    <property type="evidence" value="ECO:0007669"/>
    <property type="project" value="UniProtKB-KW"/>
</dbReference>
<dbReference type="InterPro" id="IPR000600">
    <property type="entry name" value="ROK"/>
</dbReference>
<dbReference type="RefSeq" id="WP_154465308.1">
    <property type="nucleotide sequence ID" value="NZ_JAXDZL010000215.1"/>
</dbReference>
<gene>
    <name evidence="4" type="ORF">FYJ45_14450</name>
</gene>
<evidence type="ECO:0000256" key="2">
    <source>
        <dbReference type="ARBA" id="ARBA00006479"/>
    </source>
</evidence>
<comment type="similarity">
    <text evidence="2">Belongs to the ROK (NagC/XylR) family.</text>
</comment>